<evidence type="ECO:0000256" key="2">
    <source>
        <dbReference type="SAM" id="MobiDB-lite"/>
    </source>
</evidence>
<evidence type="ECO:0000313" key="3">
    <source>
        <dbReference type="EMBL" id="AIE44665.1"/>
    </source>
</evidence>
<proteinExistence type="inferred from homology"/>
<organism evidence="3">
    <name type="scientific">Eggplant mosaic virus</name>
    <dbReference type="NCBI Taxonomy" id="12151"/>
    <lineage>
        <taxon>Viruses</taxon>
        <taxon>Riboviria</taxon>
        <taxon>Orthornavirae</taxon>
        <taxon>Kitrinoviricota</taxon>
        <taxon>Alsuviricetes</taxon>
        <taxon>Tymovirales</taxon>
        <taxon>Tymoviridae</taxon>
        <taxon>Tymovirus</taxon>
        <taxon>Tymovirus melongenae</taxon>
    </lineage>
</organism>
<feature type="compositionally biased region" description="Polar residues" evidence="2">
    <location>
        <begin position="73"/>
        <end position="82"/>
    </location>
</feature>
<feature type="compositionally biased region" description="Polar residues" evidence="2">
    <location>
        <begin position="504"/>
        <end position="515"/>
    </location>
</feature>
<feature type="region of interest" description="Disordered" evidence="2">
    <location>
        <begin position="457"/>
        <end position="551"/>
    </location>
</feature>
<feature type="compositionally biased region" description="Polar residues" evidence="2">
    <location>
        <begin position="268"/>
        <end position="279"/>
    </location>
</feature>
<organismHost>
    <name type="scientific">Solanum melongena</name>
    <name type="common">eggplant</name>
    <dbReference type="NCBI Taxonomy" id="4111"/>
</organismHost>
<sequence>MPHGLPICSRSSQLNYSQRCFYKSNSELRRGTSPRLSIPISLAPSQGSRSPPSILGHPKLRPRSHPPPPPHPQNSRDFSPVQSLACSRSPAFNCHVHETIQVSKACGSEPKIPRVDQLSTHCRRHHSLPLHLTHFSKQFNLLHARRSDVLFSSSDRRSLHPVSRTRDSVLQSHSASRVSFHRSLSLPRDLHLQDLRSNSPLHPGESPLRLVQSAPPSPILAEDFLHPLSFPRFVSDQAGILGPSPLHIDPARPTTKALSLCTPPRPAKSTSPCNNSQLPKPTAASDKPAVLRTAAASTQPGLLPNSRLRRTATSHLSAPTPPSPAGANKRLQRSLHLHSCSPHSSHFRPSRICANPKQQTRVRLGHSKCVGQSADLRSAQRPPPPPSMLPLLLLPRGKVKAPLRPTLASLSFGSHPIPYHVTSSPPLVQFQHPFPPPSATFSVSPLGVLTTAFALNPTQSAESRGPKSPTPTLGHKTASLSRLPLSPPHSPHPAQDRASALATDVSNSETKNCPSPTVPPPFLPNHLHPLLPGTDSPTTPRQLSPSPSPLSLRTFLDSAVISGDSSPVLPSSPSPSSHSSSSFQSCTSPPRFPCYPPPPSAIDLLFSSTPGTDPFPPPDTPPPHKRTIALERLRLRQLRYPFHSCDDVC</sequence>
<feature type="compositionally biased region" description="Low complexity" evidence="2">
    <location>
        <begin position="524"/>
        <end position="551"/>
    </location>
</feature>
<organismHost>
    <name type="scientific">Solanum seaforthianum</name>
    <name type="common">Brazilian nightshade</name>
    <dbReference type="NCBI Taxonomy" id="45840"/>
</organismHost>
<feature type="region of interest" description="Disordered" evidence="2">
    <location>
        <begin position="257"/>
        <end position="329"/>
    </location>
</feature>
<reference evidence="3" key="1">
    <citation type="submission" date="2014-04" db="EMBL/GenBank/DDBJ databases">
        <authorList>
            <person name="Dullemans A.M."/>
            <person name="Roenhorst J.W."/>
            <person name="Van der Vlugt R.A.A."/>
        </authorList>
    </citation>
    <scope>NUCLEOTIDE SEQUENCE</scope>
    <source>
        <strain evidence="3">SCRI</strain>
    </source>
</reference>
<feature type="region of interest" description="Disordered" evidence="2">
    <location>
        <begin position="153"/>
        <end position="172"/>
    </location>
</feature>
<comment type="similarity">
    <text evidence="1">Belongs to the tymoviridae protein p69 family.</text>
</comment>
<name>A0A068LG36_EPMV</name>
<protein>
    <submittedName>
        <fullName evidence="3">Movement protein</fullName>
    </submittedName>
</protein>
<dbReference type="EMBL" id="KJ690172">
    <property type="protein sequence ID" value="AIE44665.1"/>
    <property type="molecule type" value="Genomic_RNA"/>
</dbReference>
<dbReference type="Pfam" id="PF03251">
    <property type="entry name" value="Tymo_45kd_70kd"/>
    <property type="match status" value="1"/>
</dbReference>
<dbReference type="InterPro" id="IPR004935">
    <property type="entry name" value="45/70kDa_tymovirus"/>
</dbReference>
<accession>A0A068LG36</accession>
<feature type="region of interest" description="Disordered" evidence="2">
    <location>
        <begin position="563"/>
        <end position="584"/>
    </location>
</feature>
<evidence type="ECO:0000256" key="1">
    <source>
        <dbReference type="ARBA" id="ARBA00008523"/>
    </source>
</evidence>
<feature type="region of interest" description="Disordered" evidence="2">
    <location>
        <begin position="28"/>
        <end position="82"/>
    </location>
</feature>
<organismHost>
    <name type="scientific">Solanum lycopersicum</name>
    <name type="common">Tomato</name>
    <name type="synonym">Lycopersicon esculentum</name>
    <dbReference type="NCBI Taxonomy" id="4081"/>
</organismHost>